<dbReference type="HAMAP" id="MF_00073">
    <property type="entry name" value="NusB"/>
    <property type="match status" value="1"/>
</dbReference>
<dbReference type="AlphaFoldDB" id="A0A3M0AIM7"/>
<accession>A0A3M0AIM7</accession>
<keyword evidence="2 6" id="KW-0889">Transcription antitermination</keyword>
<dbReference type="Proteomes" id="UP000267187">
    <property type="component" value="Unassembled WGS sequence"/>
</dbReference>
<evidence type="ECO:0000313" key="8">
    <source>
        <dbReference type="EMBL" id="RMA82405.1"/>
    </source>
</evidence>
<dbReference type="GO" id="GO:0006353">
    <property type="term" value="P:DNA-templated transcription termination"/>
    <property type="evidence" value="ECO:0007669"/>
    <property type="project" value="UniProtKB-UniRule"/>
</dbReference>
<comment type="similarity">
    <text evidence="1 6">Belongs to the NusB family.</text>
</comment>
<keyword evidence="9" id="KW-1185">Reference proteome</keyword>
<dbReference type="GO" id="GO:0005829">
    <property type="term" value="C:cytosol"/>
    <property type="evidence" value="ECO:0007669"/>
    <property type="project" value="TreeGrafter"/>
</dbReference>
<name>A0A3M0AIM7_9GAMM</name>
<gene>
    <name evidence="6" type="primary">nusB</name>
    <name evidence="8" type="ORF">DFR27_0354</name>
</gene>
<keyword evidence="4 6" id="KW-0805">Transcription regulation</keyword>
<evidence type="ECO:0000256" key="1">
    <source>
        <dbReference type="ARBA" id="ARBA00005952"/>
    </source>
</evidence>
<evidence type="ECO:0000259" key="7">
    <source>
        <dbReference type="Pfam" id="PF01029"/>
    </source>
</evidence>
<sequence length="144" mass="16111">MPTTPSARRKARKLLVQALYQWQLTGTPSTEIEAQFHVDNDMAPVDTEFFSKVLNGVAREKVALQASIEPYLDRAFAELDPVAISVLRMGFFELQHCIDVPYKVVINESVNLAKTFGATDSFKYVNGVLDKAAAKFRMAEVRAK</sequence>
<keyword evidence="3 6" id="KW-0694">RNA-binding</keyword>
<dbReference type="PANTHER" id="PTHR11078">
    <property type="entry name" value="N UTILIZATION SUBSTANCE PROTEIN B-RELATED"/>
    <property type="match status" value="1"/>
</dbReference>
<evidence type="ECO:0000256" key="3">
    <source>
        <dbReference type="ARBA" id="ARBA00022884"/>
    </source>
</evidence>
<comment type="function">
    <text evidence="6">Involved in transcription antitermination. Required for transcription of ribosomal RNA (rRNA) genes. Binds specifically to the boxA antiterminator sequence of the ribosomal RNA (rrn) operons.</text>
</comment>
<protein>
    <recommendedName>
        <fullName evidence="6">Transcription antitermination protein NusB</fullName>
    </recommendedName>
    <alternativeName>
        <fullName evidence="6">Antitermination factor NusB</fullName>
    </alternativeName>
</protein>
<dbReference type="Pfam" id="PF01029">
    <property type="entry name" value="NusB"/>
    <property type="match status" value="1"/>
</dbReference>
<evidence type="ECO:0000256" key="2">
    <source>
        <dbReference type="ARBA" id="ARBA00022814"/>
    </source>
</evidence>
<dbReference type="InterPro" id="IPR006027">
    <property type="entry name" value="NusB_RsmB_TIM44"/>
</dbReference>
<evidence type="ECO:0000256" key="4">
    <source>
        <dbReference type="ARBA" id="ARBA00023015"/>
    </source>
</evidence>
<organism evidence="8 9">
    <name type="scientific">Umboniibacter marinipuniceus</name>
    <dbReference type="NCBI Taxonomy" id="569599"/>
    <lineage>
        <taxon>Bacteria</taxon>
        <taxon>Pseudomonadati</taxon>
        <taxon>Pseudomonadota</taxon>
        <taxon>Gammaproteobacteria</taxon>
        <taxon>Cellvibrionales</taxon>
        <taxon>Cellvibrionaceae</taxon>
        <taxon>Umboniibacter</taxon>
    </lineage>
</organism>
<evidence type="ECO:0000313" key="9">
    <source>
        <dbReference type="Proteomes" id="UP000267187"/>
    </source>
</evidence>
<dbReference type="NCBIfam" id="TIGR01951">
    <property type="entry name" value="nusB"/>
    <property type="match status" value="1"/>
</dbReference>
<keyword evidence="5 6" id="KW-0804">Transcription</keyword>
<dbReference type="RefSeq" id="WP_121875739.1">
    <property type="nucleotide sequence ID" value="NZ_REFJ01000001.1"/>
</dbReference>
<reference evidence="8 9" key="1">
    <citation type="submission" date="2018-10" db="EMBL/GenBank/DDBJ databases">
        <title>Genomic Encyclopedia of Type Strains, Phase IV (KMG-IV): sequencing the most valuable type-strain genomes for metagenomic binning, comparative biology and taxonomic classification.</title>
        <authorList>
            <person name="Goeker M."/>
        </authorList>
    </citation>
    <scope>NUCLEOTIDE SEQUENCE [LARGE SCALE GENOMIC DNA]</scope>
    <source>
        <strain evidence="8 9">DSM 25080</strain>
    </source>
</reference>
<comment type="caution">
    <text evidence="8">The sequence shown here is derived from an EMBL/GenBank/DDBJ whole genome shotgun (WGS) entry which is preliminary data.</text>
</comment>
<dbReference type="Gene3D" id="1.10.940.10">
    <property type="entry name" value="NusB-like"/>
    <property type="match status" value="1"/>
</dbReference>
<dbReference type="OrthoDB" id="9789556at2"/>
<dbReference type="GO" id="GO:0003723">
    <property type="term" value="F:RNA binding"/>
    <property type="evidence" value="ECO:0007669"/>
    <property type="project" value="UniProtKB-UniRule"/>
</dbReference>
<dbReference type="GO" id="GO:0031564">
    <property type="term" value="P:transcription antitermination"/>
    <property type="evidence" value="ECO:0007669"/>
    <property type="project" value="UniProtKB-KW"/>
</dbReference>
<dbReference type="InterPro" id="IPR035926">
    <property type="entry name" value="NusB-like_sf"/>
</dbReference>
<proteinExistence type="inferred from homology"/>
<dbReference type="EMBL" id="REFJ01000001">
    <property type="protein sequence ID" value="RMA82405.1"/>
    <property type="molecule type" value="Genomic_DNA"/>
</dbReference>
<dbReference type="InterPro" id="IPR011605">
    <property type="entry name" value="NusB_fam"/>
</dbReference>
<dbReference type="PANTHER" id="PTHR11078:SF3">
    <property type="entry name" value="ANTITERMINATION NUSB DOMAIN-CONTAINING PROTEIN"/>
    <property type="match status" value="1"/>
</dbReference>
<dbReference type="SUPFAM" id="SSF48013">
    <property type="entry name" value="NusB-like"/>
    <property type="match status" value="1"/>
</dbReference>
<feature type="domain" description="NusB/RsmB/TIM44" evidence="7">
    <location>
        <begin position="9"/>
        <end position="133"/>
    </location>
</feature>
<evidence type="ECO:0000256" key="5">
    <source>
        <dbReference type="ARBA" id="ARBA00023163"/>
    </source>
</evidence>
<evidence type="ECO:0000256" key="6">
    <source>
        <dbReference type="HAMAP-Rule" id="MF_00073"/>
    </source>
</evidence>